<sequence length="303" mass="34491">RFLQYTKRMACLCINFKKKLKKPIPVSNGQENTEFQSGEATQKQPLRQRQTAPRANIQIVVQPHKLPLPVSIPQPQEQQKLMHQPEPILGKPFEDVKETYSLGRELGRGQFGITYICTEISSGKNFACKSILKRKLIRTQFIAQNLKEEELKGLKTMFANMDTDKSGTITYDELKNGLEKLGSRQELEMAMKEYNMGDDAMIKEIISDVDADNDGSINYQEFCNMMKSCSQSHRKKLMVMKKIEFLVNDINCTVKVVVSNPSVLDYSLEERTILRCKLIKDIMSKGLLGTELPSTKTVLDKAS</sequence>
<feature type="compositionally biased region" description="Polar residues" evidence="5">
    <location>
        <begin position="27"/>
        <end position="51"/>
    </location>
</feature>
<keyword evidence="1" id="KW-0479">Metal-binding</keyword>
<dbReference type="SUPFAM" id="SSF56112">
    <property type="entry name" value="Protein kinase-like (PK-like)"/>
    <property type="match status" value="1"/>
</dbReference>
<dbReference type="Gene3D" id="3.30.200.20">
    <property type="entry name" value="Phosphorylase Kinase, domain 1"/>
    <property type="match status" value="1"/>
</dbReference>
<dbReference type="Proteomes" id="UP000824890">
    <property type="component" value="Unassembled WGS sequence"/>
</dbReference>
<evidence type="ECO:0000256" key="5">
    <source>
        <dbReference type="SAM" id="MobiDB-lite"/>
    </source>
</evidence>
<dbReference type="InterPro" id="IPR017441">
    <property type="entry name" value="Protein_kinase_ATP_BS"/>
</dbReference>
<keyword evidence="3" id="KW-0106">Calcium</keyword>
<protein>
    <recommendedName>
        <fullName evidence="6">EF-hand domain-containing protein</fullName>
    </recommendedName>
</protein>
<dbReference type="InterPro" id="IPR018247">
    <property type="entry name" value="EF_Hand_1_Ca_BS"/>
</dbReference>
<dbReference type="CDD" id="cd00051">
    <property type="entry name" value="EFh"/>
    <property type="match status" value="1"/>
</dbReference>
<accession>A0ABQ7ZV80</accession>
<dbReference type="SUPFAM" id="SSF47473">
    <property type="entry name" value="EF-hand"/>
    <property type="match status" value="1"/>
</dbReference>
<evidence type="ECO:0000313" key="8">
    <source>
        <dbReference type="Proteomes" id="UP000824890"/>
    </source>
</evidence>
<evidence type="ECO:0000256" key="1">
    <source>
        <dbReference type="ARBA" id="ARBA00022723"/>
    </source>
</evidence>
<dbReference type="PROSITE" id="PS00018">
    <property type="entry name" value="EF_HAND_1"/>
    <property type="match status" value="2"/>
</dbReference>
<keyword evidence="8" id="KW-1185">Reference proteome</keyword>
<keyword evidence="2" id="KW-0677">Repeat</keyword>
<dbReference type="PANTHER" id="PTHR45942">
    <property type="entry name" value="PROTEIN PHOSPATASE 3 REGULATORY SUBUNIT B ALPHA ISOFORM TYPE 1"/>
    <property type="match status" value="1"/>
</dbReference>
<dbReference type="PROSITE" id="PS50222">
    <property type="entry name" value="EF_HAND_2"/>
    <property type="match status" value="2"/>
</dbReference>
<evidence type="ECO:0000259" key="6">
    <source>
        <dbReference type="PROSITE" id="PS50222"/>
    </source>
</evidence>
<dbReference type="InterPro" id="IPR011009">
    <property type="entry name" value="Kinase-like_dom_sf"/>
</dbReference>
<evidence type="ECO:0000256" key="3">
    <source>
        <dbReference type="ARBA" id="ARBA00022837"/>
    </source>
</evidence>
<dbReference type="InterPro" id="IPR002048">
    <property type="entry name" value="EF_hand_dom"/>
</dbReference>
<evidence type="ECO:0000256" key="4">
    <source>
        <dbReference type="PROSITE-ProRule" id="PRU10141"/>
    </source>
</evidence>
<dbReference type="Gene3D" id="1.10.238.10">
    <property type="entry name" value="EF-hand"/>
    <property type="match status" value="1"/>
</dbReference>
<feature type="domain" description="EF-hand" evidence="6">
    <location>
        <begin position="197"/>
        <end position="232"/>
    </location>
</feature>
<evidence type="ECO:0000313" key="7">
    <source>
        <dbReference type="EMBL" id="KAH0884142.1"/>
    </source>
</evidence>
<dbReference type="InterPro" id="IPR011992">
    <property type="entry name" value="EF-hand-dom_pair"/>
</dbReference>
<dbReference type="SMART" id="SM00054">
    <property type="entry name" value="EFh"/>
    <property type="match status" value="2"/>
</dbReference>
<keyword evidence="4" id="KW-0067">ATP-binding</keyword>
<keyword evidence="4" id="KW-0547">Nucleotide-binding</keyword>
<dbReference type="Gene3D" id="1.25.70.10">
    <property type="entry name" value="Transcription termination factor 3, mitochondrial"/>
    <property type="match status" value="1"/>
</dbReference>
<organism evidence="7 8">
    <name type="scientific">Brassica napus</name>
    <name type="common">Rape</name>
    <dbReference type="NCBI Taxonomy" id="3708"/>
    <lineage>
        <taxon>Eukaryota</taxon>
        <taxon>Viridiplantae</taxon>
        <taxon>Streptophyta</taxon>
        <taxon>Embryophyta</taxon>
        <taxon>Tracheophyta</taxon>
        <taxon>Spermatophyta</taxon>
        <taxon>Magnoliopsida</taxon>
        <taxon>eudicotyledons</taxon>
        <taxon>Gunneridae</taxon>
        <taxon>Pentapetalae</taxon>
        <taxon>rosids</taxon>
        <taxon>malvids</taxon>
        <taxon>Brassicales</taxon>
        <taxon>Brassicaceae</taxon>
        <taxon>Brassiceae</taxon>
        <taxon>Brassica</taxon>
    </lineage>
</organism>
<feature type="region of interest" description="Disordered" evidence="5">
    <location>
        <begin position="25"/>
        <end position="51"/>
    </location>
</feature>
<name>A0ABQ7ZV80_BRANA</name>
<dbReference type="Pfam" id="PF13499">
    <property type="entry name" value="EF-hand_7"/>
    <property type="match status" value="1"/>
</dbReference>
<proteinExistence type="predicted"/>
<evidence type="ECO:0000256" key="2">
    <source>
        <dbReference type="ARBA" id="ARBA00022737"/>
    </source>
</evidence>
<reference evidence="7 8" key="1">
    <citation type="submission" date="2021-05" db="EMBL/GenBank/DDBJ databases">
        <title>Genome Assembly of Synthetic Allotetraploid Brassica napus Reveals Homoeologous Exchanges between Subgenomes.</title>
        <authorList>
            <person name="Davis J.T."/>
        </authorList>
    </citation>
    <scope>NUCLEOTIDE SEQUENCE [LARGE SCALE GENOMIC DNA]</scope>
    <source>
        <strain evidence="8">cv. Da-Ae</strain>
        <tissue evidence="7">Seedling</tissue>
    </source>
</reference>
<feature type="non-terminal residue" evidence="7">
    <location>
        <position position="1"/>
    </location>
</feature>
<feature type="domain" description="EF-hand" evidence="6">
    <location>
        <begin position="149"/>
        <end position="184"/>
    </location>
</feature>
<comment type="caution">
    <text evidence="7">The sequence shown here is derived from an EMBL/GenBank/DDBJ whole genome shotgun (WGS) entry which is preliminary data.</text>
</comment>
<dbReference type="PROSITE" id="PS00107">
    <property type="entry name" value="PROTEIN_KINASE_ATP"/>
    <property type="match status" value="1"/>
</dbReference>
<feature type="binding site" evidence="4">
    <location>
        <position position="133"/>
    </location>
    <ligand>
        <name>ATP</name>
        <dbReference type="ChEBI" id="CHEBI:30616"/>
    </ligand>
</feature>
<dbReference type="EMBL" id="JAGKQM010000014">
    <property type="protein sequence ID" value="KAH0884142.1"/>
    <property type="molecule type" value="Genomic_DNA"/>
</dbReference>
<gene>
    <name evidence="7" type="ORF">HID58_060238</name>
</gene>
<dbReference type="InterPro" id="IPR038538">
    <property type="entry name" value="MTERF_sf"/>
</dbReference>